<dbReference type="Proteomes" id="UP000662904">
    <property type="component" value="Chromosome"/>
</dbReference>
<dbReference type="Pfam" id="PF18780">
    <property type="entry name" value="HNH_repeat"/>
    <property type="match status" value="1"/>
</dbReference>
<accession>A0A8A0RT49</accession>
<evidence type="ECO:0000313" key="2">
    <source>
        <dbReference type="Proteomes" id="UP000662904"/>
    </source>
</evidence>
<keyword evidence="2" id="KW-1185">Reference proteome</keyword>
<protein>
    <submittedName>
        <fullName evidence="1">Uncharacterized protein</fullName>
    </submittedName>
</protein>
<gene>
    <name evidence="1" type="ORF">H0A61_02905</name>
</gene>
<proteinExistence type="predicted"/>
<dbReference type="InterPro" id="IPR041025">
    <property type="entry name" value="HNH_repeat"/>
</dbReference>
<organism evidence="1 2">
    <name type="scientific">Koleobacter methoxysyntrophicus</name>
    <dbReference type="NCBI Taxonomy" id="2751313"/>
    <lineage>
        <taxon>Bacteria</taxon>
        <taxon>Bacillati</taxon>
        <taxon>Bacillota</taxon>
        <taxon>Clostridia</taxon>
        <taxon>Koleobacterales</taxon>
        <taxon>Koleobacteraceae</taxon>
        <taxon>Koleobacter</taxon>
    </lineage>
</organism>
<dbReference type="EMBL" id="CP059066">
    <property type="protein sequence ID" value="QSQ10497.1"/>
    <property type="molecule type" value="Genomic_DNA"/>
</dbReference>
<dbReference type="KEGG" id="kme:H0A61_02905"/>
<evidence type="ECO:0000313" key="1">
    <source>
        <dbReference type="EMBL" id="QSQ10497.1"/>
    </source>
</evidence>
<dbReference type="RefSeq" id="WP_206707805.1">
    <property type="nucleotide sequence ID" value="NZ_CP059066.1"/>
</dbReference>
<sequence length="268" mass="31603">MHLAAENKKLDKTLKILKKYAEANGWPSQKEWDEYARENNLYSFMGIYYITKLNWETLRQELNIPPRNKTFSRDECIQALKQAAEEYGIFIKRSEYAEWQKNHRDMPTPAQISRRCGGFNKAKELAGLVPSRVLGRTIDDEEIYKALYDCSKDLGKIKFSEAEYLEWRQKQKTERPHIETIRVRLGGFLPEAKKKLDLNTYYAGPQEKYNETNWLPAVIRFIEDALKLENYEKWRQENDGPSLSVLRRFSGGYNDAVKKALIKYIEKK</sequence>
<reference evidence="1" key="1">
    <citation type="submission" date="2020-07" db="EMBL/GenBank/DDBJ databases">
        <title>Koleobacter methoxysyntrophicus gen. nov., sp. nov., a novel anaerobic bacterium isolated from deep subsurface oil field and proposal of Koleobacterales ord. nov. in the phylum Firmicutes.</title>
        <authorList>
            <person name="Sakamoto S."/>
            <person name="Tamaki H."/>
        </authorList>
    </citation>
    <scope>NUCLEOTIDE SEQUENCE</scope>
    <source>
        <strain evidence="1">NRmbB1</strain>
    </source>
</reference>
<name>A0A8A0RT49_9FIRM</name>
<dbReference type="AlphaFoldDB" id="A0A8A0RT49"/>